<dbReference type="InterPro" id="IPR036679">
    <property type="entry name" value="FlgN-like_sf"/>
</dbReference>
<proteinExistence type="predicted"/>
<dbReference type="EMBL" id="FQVU01000002">
    <property type="protein sequence ID" value="SHG26572.1"/>
    <property type="molecule type" value="Genomic_DNA"/>
</dbReference>
<dbReference type="Proteomes" id="UP000186132">
    <property type="component" value="Unassembled WGS sequence"/>
</dbReference>
<dbReference type="AlphaFoldDB" id="A0A1M5IE60"/>
<dbReference type="InterPro" id="IPR007809">
    <property type="entry name" value="FlgN-like"/>
</dbReference>
<organism evidence="2 3">
    <name type="scientific">Jatrophihabitans endophyticus</name>
    <dbReference type="NCBI Taxonomy" id="1206085"/>
    <lineage>
        <taxon>Bacteria</taxon>
        <taxon>Bacillati</taxon>
        <taxon>Actinomycetota</taxon>
        <taxon>Actinomycetes</taxon>
        <taxon>Jatrophihabitantales</taxon>
        <taxon>Jatrophihabitantaceae</taxon>
        <taxon>Jatrophihabitans</taxon>
    </lineage>
</organism>
<gene>
    <name evidence="2" type="ORF">SAMN05443575_1863</name>
</gene>
<dbReference type="STRING" id="1206085.SAMN05443575_1863"/>
<evidence type="ECO:0000313" key="3">
    <source>
        <dbReference type="Proteomes" id="UP000186132"/>
    </source>
</evidence>
<name>A0A1M5IE60_9ACTN</name>
<dbReference type="Pfam" id="PF05130">
    <property type="entry name" value="FlgN"/>
    <property type="match status" value="1"/>
</dbReference>
<sequence>MTPTSLFGAGGDPAAAVRENACSTVASTLWRERELLEKLLFCLTSQQLVLSAGAVRWLTAADAQVREAVDALTGCELHRAIETDELARLLGLPGDASLDDIVTHADEPWNSLLADHRDALRDLVSEITAVTAENRRLLRAGADVVRETLERVGAVTPTYGPRGTTTAGSISLLLDRQA</sequence>
<keyword evidence="1" id="KW-1005">Bacterial flagellum biogenesis</keyword>
<keyword evidence="3" id="KW-1185">Reference proteome</keyword>
<accession>A0A1M5IE60</accession>
<protein>
    <submittedName>
        <fullName evidence="2">FlgN protein</fullName>
    </submittedName>
</protein>
<dbReference type="GO" id="GO:0044780">
    <property type="term" value="P:bacterial-type flagellum assembly"/>
    <property type="evidence" value="ECO:0007669"/>
    <property type="project" value="InterPro"/>
</dbReference>
<evidence type="ECO:0000256" key="1">
    <source>
        <dbReference type="ARBA" id="ARBA00022795"/>
    </source>
</evidence>
<dbReference type="OrthoDB" id="3268384at2"/>
<dbReference type="Gene3D" id="1.20.58.300">
    <property type="entry name" value="FlgN-like"/>
    <property type="match status" value="1"/>
</dbReference>
<reference evidence="2 3" key="1">
    <citation type="submission" date="2016-11" db="EMBL/GenBank/DDBJ databases">
        <authorList>
            <person name="Jaros S."/>
            <person name="Januszkiewicz K."/>
            <person name="Wedrychowicz H."/>
        </authorList>
    </citation>
    <scope>NUCLEOTIDE SEQUENCE [LARGE SCALE GENOMIC DNA]</scope>
    <source>
        <strain evidence="2 3">DSM 45627</strain>
    </source>
</reference>
<dbReference type="SUPFAM" id="SSF140566">
    <property type="entry name" value="FlgN-like"/>
    <property type="match status" value="1"/>
</dbReference>
<dbReference type="RefSeq" id="WP_073388916.1">
    <property type="nucleotide sequence ID" value="NZ_FQVU01000002.1"/>
</dbReference>
<evidence type="ECO:0000313" key="2">
    <source>
        <dbReference type="EMBL" id="SHG26572.1"/>
    </source>
</evidence>